<dbReference type="Gene3D" id="4.10.1060.10">
    <property type="entry name" value="Zinc finger, RanBP2-type"/>
    <property type="match status" value="1"/>
</dbReference>
<feature type="region of interest" description="Disordered" evidence="6">
    <location>
        <begin position="385"/>
        <end position="461"/>
    </location>
</feature>
<dbReference type="GO" id="GO:0005643">
    <property type="term" value="C:nuclear pore"/>
    <property type="evidence" value="ECO:0007669"/>
    <property type="project" value="TreeGrafter"/>
</dbReference>
<evidence type="ECO:0000313" key="9">
    <source>
        <dbReference type="EMBL" id="KAI1723565.1"/>
    </source>
</evidence>
<evidence type="ECO:0000256" key="2">
    <source>
        <dbReference type="ARBA" id="ARBA00022771"/>
    </source>
</evidence>
<dbReference type="PROSITE" id="PS01358">
    <property type="entry name" value="ZF_RANBP2_1"/>
    <property type="match status" value="1"/>
</dbReference>
<evidence type="ECO:0000256" key="3">
    <source>
        <dbReference type="ARBA" id="ARBA00022833"/>
    </source>
</evidence>
<proteinExistence type="predicted"/>
<feature type="compositionally biased region" description="Basic and acidic residues" evidence="6">
    <location>
        <begin position="523"/>
        <end position="532"/>
    </location>
</feature>
<evidence type="ECO:0000259" key="7">
    <source>
        <dbReference type="PROSITE" id="PS50196"/>
    </source>
</evidence>
<dbReference type="PROSITE" id="PS50196">
    <property type="entry name" value="RANBD1"/>
    <property type="match status" value="1"/>
</dbReference>
<keyword evidence="1" id="KW-0479">Metal-binding</keyword>
<dbReference type="CDD" id="cd00835">
    <property type="entry name" value="RanBD_family"/>
    <property type="match status" value="1"/>
</dbReference>
<evidence type="ECO:0000256" key="6">
    <source>
        <dbReference type="SAM" id="MobiDB-lite"/>
    </source>
</evidence>
<dbReference type="InterPro" id="IPR045255">
    <property type="entry name" value="RanBP1-like"/>
</dbReference>
<dbReference type="Pfam" id="PF00638">
    <property type="entry name" value="Ran_BP1"/>
    <property type="match status" value="1"/>
</dbReference>
<sequence>MTRIPNHDSLSNEGLMSIENLLQTHNDLILAIHKSFTESYTNINRNINNLTEEVHQLKTQFQQVVSDRALKDELAACRSHSEQVLRSQEDRHRRDVDMLVDVFKKAASFNTSTAAPQAQPSQFYDPIQQAHLVHQAQQAMFSQPGYVDPIQQLQYMQQMAFLAQQQQQLANVIPTAPLTSVSVSATAPAIASVVPNQNKVITAAPTGSLFGSATEASTKPSVIAPVSAVKPSVTENREKTGVQAPKPPVQPTFGQFGNVAKDQSSPAAPLIALGPKPALPFAKVEFIKSDGPANSSTPPAVTAPSTLPNLSEQFKPKPGSWNCPSCMVNNDANVNVCPCCNTSRDGKTQGVSPANATFGKPVTTEASKALPDFKFGFSTGVTSSVGSAGANKSPATPPQSTTQPIPTTNAPAAPTAFGGPPVFGSTAKPSLFGGAATGGSPFGGAQITPQTTTTTTSPAAVKPSLFGGAKATGGATGFAALANNASSGSSFLTSSSPSNKASFGDPKNFQLFSHQKSATTEQPSKDTKKKDDESDNEAEEFVPDAHYEPVVPLPALVEAKTGEEDEEVMFVARCKLYRFDKDSKENKERGVGEIKVLRNSKTGRYRCVMRRDQVLKVCANFPIHATFKITPKPHLPTAYYWSCKDYSEDTNGSDEVLCARFKDVGTADQFSKIIVEAATQAGKPAERQQIHSGATATQNISNIGFGSQAGSSNPKSVPDLLEHSNNSDIKPNNKSVVEKEYDEAKVCTIYVTDEFVSPLKKAGQKSVPHRCRAIFYDSSGIVRVSFVAMEQESGSEVFSHFISMSSTVNTKGPTNYEYRAQDHGTAASKRVDLRFESADAAKRFKDYFEKGVKMAEETNFDEDENQD</sequence>
<keyword evidence="2 4" id="KW-0863">Zinc-finger</keyword>
<keyword evidence="3" id="KW-0862">Zinc</keyword>
<dbReference type="EMBL" id="JAKKPZ010000003">
    <property type="protein sequence ID" value="KAI1723565.1"/>
    <property type="molecule type" value="Genomic_DNA"/>
</dbReference>
<feature type="compositionally biased region" description="Polar residues" evidence="6">
    <location>
        <begin position="723"/>
        <end position="732"/>
    </location>
</feature>
<dbReference type="SUPFAM" id="SSF50729">
    <property type="entry name" value="PH domain-like"/>
    <property type="match status" value="1"/>
</dbReference>
<keyword evidence="10" id="KW-1185">Reference proteome</keyword>
<organism evidence="9 10">
    <name type="scientific">Ditylenchus destructor</name>
    <dbReference type="NCBI Taxonomy" id="166010"/>
    <lineage>
        <taxon>Eukaryota</taxon>
        <taxon>Metazoa</taxon>
        <taxon>Ecdysozoa</taxon>
        <taxon>Nematoda</taxon>
        <taxon>Chromadorea</taxon>
        <taxon>Rhabditida</taxon>
        <taxon>Tylenchina</taxon>
        <taxon>Tylenchomorpha</taxon>
        <taxon>Sphaerularioidea</taxon>
        <taxon>Anguinidae</taxon>
        <taxon>Anguininae</taxon>
        <taxon>Ditylenchus</taxon>
    </lineage>
</organism>
<gene>
    <name evidence="9" type="ORF">DdX_03727</name>
</gene>
<feature type="compositionally biased region" description="Low complexity" evidence="6">
    <location>
        <begin position="385"/>
        <end position="416"/>
    </location>
</feature>
<keyword evidence="5" id="KW-0175">Coiled coil</keyword>
<dbReference type="Gene3D" id="2.30.29.30">
    <property type="entry name" value="Pleckstrin-homology domain (PH domain)/Phosphotyrosine-binding domain (PTB)"/>
    <property type="match status" value="1"/>
</dbReference>
<feature type="compositionally biased region" description="Polar residues" evidence="6">
    <location>
        <begin position="510"/>
        <end position="522"/>
    </location>
</feature>
<feature type="coiled-coil region" evidence="5">
    <location>
        <begin position="33"/>
        <end position="67"/>
    </location>
</feature>
<dbReference type="InterPro" id="IPR011993">
    <property type="entry name" value="PH-like_dom_sf"/>
</dbReference>
<dbReference type="InterPro" id="IPR001876">
    <property type="entry name" value="Znf_RanBP2"/>
</dbReference>
<feature type="domain" description="RanBD1" evidence="7">
    <location>
        <begin position="546"/>
        <end position="683"/>
    </location>
</feature>
<dbReference type="PANTHER" id="PTHR23138">
    <property type="entry name" value="RAN BINDING PROTEIN"/>
    <property type="match status" value="1"/>
</dbReference>
<evidence type="ECO:0000256" key="5">
    <source>
        <dbReference type="SAM" id="Coils"/>
    </source>
</evidence>
<dbReference type="GO" id="GO:0008270">
    <property type="term" value="F:zinc ion binding"/>
    <property type="evidence" value="ECO:0007669"/>
    <property type="project" value="UniProtKB-KW"/>
</dbReference>
<dbReference type="SMART" id="SM00160">
    <property type="entry name" value="RanBD"/>
    <property type="match status" value="1"/>
</dbReference>
<protein>
    <submittedName>
        <fullName evidence="9">RanBP1 domain-containing protein</fullName>
    </submittedName>
</protein>
<dbReference type="GO" id="GO:0005096">
    <property type="term" value="F:GTPase activator activity"/>
    <property type="evidence" value="ECO:0007669"/>
    <property type="project" value="TreeGrafter"/>
</dbReference>
<evidence type="ECO:0000259" key="8">
    <source>
        <dbReference type="PROSITE" id="PS50199"/>
    </source>
</evidence>
<comment type="caution">
    <text evidence="9">The sequence shown here is derived from an EMBL/GenBank/DDBJ whole genome shotgun (WGS) entry which is preliminary data.</text>
</comment>
<feature type="compositionally biased region" description="Polar residues" evidence="6">
    <location>
        <begin position="703"/>
        <end position="715"/>
    </location>
</feature>
<name>A0AAD4RBJ1_9BILA</name>
<dbReference type="PROSITE" id="PS50199">
    <property type="entry name" value="ZF_RANBP2_2"/>
    <property type="match status" value="1"/>
</dbReference>
<dbReference type="PANTHER" id="PTHR23138:SF179">
    <property type="entry name" value="NUCLEAR PORE COMPLEX PROTEIN"/>
    <property type="match status" value="1"/>
</dbReference>
<accession>A0AAD4RBJ1</accession>
<feature type="region of interest" description="Disordered" evidence="6">
    <location>
        <begin position="703"/>
        <end position="732"/>
    </location>
</feature>
<dbReference type="Proteomes" id="UP001201812">
    <property type="component" value="Unassembled WGS sequence"/>
</dbReference>
<evidence type="ECO:0000313" key="10">
    <source>
        <dbReference type="Proteomes" id="UP001201812"/>
    </source>
</evidence>
<feature type="region of interest" description="Disordered" evidence="6">
    <location>
        <begin position="486"/>
        <end position="545"/>
    </location>
</feature>
<dbReference type="InterPro" id="IPR000156">
    <property type="entry name" value="Ran_bind_dom"/>
</dbReference>
<dbReference type="GO" id="GO:0005737">
    <property type="term" value="C:cytoplasm"/>
    <property type="evidence" value="ECO:0007669"/>
    <property type="project" value="TreeGrafter"/>
</dbReference>
<reference evidence="9" key="1">
    <citation type="submission" date="2022-01" db="EMBL/GenBank/DDBJ databases">
        <title>Genome Sequence Resource for Two Populations of Ditylenchus destructor, the Migratory Endoparasitic Phytonematode.</title>
        <authorList>
            <person name="Zhang H."/>
            <person name="Lin R."/>
            <person name="Xie B."/>
        </authorList>
    </citation>
    <scope>NUCLEOTIDE SEQUENCE</scope>
    <source>
        <strain evidence="9">BazhouSP</strain>
    </source>
</reference>
<feature type="compositionally biased region" description="Acidic residues" evidence="6">
    <location>
        <begin position="533"/>
        <end position="542"/>
    </location>
</feature>
<evidence type="ECO:0000256" key="4">
    <source>
        <dbReference type="PROSITE-ProRule" id="PRU00322"/>
    </source>
</evidence>
<dbReference type="AlphaFoldDB" id="A0AAD4RBJ1"/>
<feature type="compositionally biased region" description="Low complexity" evidence="6">
    <location>
        <begin position="486"/>
        <end position="498"/>
    </location>
</feature>
<feature type="domain" description="RanBP2-type" evidence="8">
    <location>
        <begin position="317"/>
        <end position="346"/>
    </location>
</feature>
<evidence type="ECO:0000256" key="1">
    <source>
        <dbReference type="ARBA" id="ARBA00022723"/>
    </source>
</evidence>